<evidence type="ECO:0000313" key="1">
    <source>
        <dbReference type="EMBL" id="CAG8601488.1"/>
    </source>
</evidence>
<accession>A0A9N9CJT3</accession>
<comment type="caution">
    <text evidence="1">The sequence shown here is derived from an EMBL/GenBank/DDBJ whole genome shotgun (WGS) entry which is preliminary data.</text>
</comment>
<evidence type="ECO:0000313" key="2">
    <source>
        <dbReference type="Proteomes" id="UP000789405"/>
    </source>
</evidence>
<organism evidence="1 2">
    <name type="scientific">Dentiscutata erythropus</name>
    <dbReference type="NCBI Taxonomy" id="1348616"/>
    <lineage>
        <taxon>Eukaryota</taxon>
        <taxon>Fungi</taxon>
        <taxon>Fungi incertae sedis</taxon>
        <taxon>Mucoromycota</taxon>
        <taxon>Glomeromycotina</taxon>
        <taxon>Glomeromycetes</taxon>
        <taxon>Diversisporales</taxon>
        <taxon>Gigasporaceae</taxon>
        <taxon>Dentiscutata</taxon>
    </lineage>
</organism>
<dbReference type="AlphaFoldDB" id="A0A9N9CJT3"/>
<keyword evidence="2" id="KW-1185">Reference proteome</keyword>
<sequence>MVPINKYKELEGKYGELQRDICEMINVNKELQEMRSKYKTLQKTYGPQLPQLISAGEKNLSERFEAP</sequence>
<dbReference type="Proteomes" id="UP000789405">
    <property type="component" value="Unassembled WGS sequence"/>
</dbReference>
<name>A0A9N9CJT3_9GLOM</name>
<gene>
    <name evidence="1" type="ORF">DERYTH_LOCUS7665</name>
</gene>
<proteinExistence type="predicted"/>
<protein>
    <submittedName>
        <fullName evidence="1">399_t:CDS:1</fullName>
    </submittedName>
</protein>
<dbReference type="EMBL" id="CAJVPY010003777">
    <property type="protein sequence ID" value="CAG8601488.1"/>
    <property type="molecule type" value="Genomic_DNA"/>
</dbReference>
<reference evidence="1" key="1">
    <citation type="submission" date="2021-06" db="EMBL/GenBank/DDBJ databases">
        <authorList>
            <person name="Kallberg Y."/>
            <person name="Tangrot J."/>
            <person name="Rosling A."/>
        </authorList>
    </citation>
    <scope>NUCLEOTIDE SEQUENCE</scope>
    <source>
        <strain evidence="1">MA453B</strain>
    </source>
</reference>